<evidence type="ECO:0000313" key="1">
    <source>
        <dbReference type="EMBL" id="EUA64008.1"/>
    </source>
</evidence>
<name>A0A829QMW6_9MYCO</name>
<sequence>MTTLQQMLKAPQLFQEVSDAVRKRLLGTVAAAERADAVRVLSEWEGVSADAAHEAGKRTVKVFGDSQASDLNLIRRADAAVESATKNAQDVRAMLEKADAYPAIEVNLDTNEVMQPDVTGMNKGALDRIWRKYQDLKDEVKRLVGAGDETESQFASGVQDGAIVDPSSAFKNYPIPDGLKLPPPDGKSENMGHWVFKQYREGDPETVPATAGFKEYAPGMVPGFDKPPTVGTHWFVKDQSWTEDQSAAVSYVEQRYEIRLAGQDYTNIQQVVTDSQGRTFTGQWVDNSYEGRWSSRSVSANVPSLDQSQVGSWQPISHAGISDISKEFPKETFRYPIAQPWRFPEYNGMPSGGVVEIVNGQQKKVY</sequence>
<proteinExistence type="predicted"/>
<protein>
    <submittedName>
        <fullName evidence="1">Uncharacterized protein</fullName>
    </submittedName>
</protein>
<evidence type="ECO:0000313" key="2">
    <source>
        <dbReference type="Proteomes" id="UP000021210"/>
    </source>
</evidence>
<comment type="caution">
    <text evidence="1">The sequence shown here is derived from an EMBL/GenBank/DDBJ whole genome shotgun (WGS) entry which is preliminary data.</text>
</comment>
<accession>A0A829QMW6</accession>
<dbReference type="Proteomes" id="UP000021210">
    <property type="component" value="Unassembled WGS sequence"/>
</dbReference>
<dbReference type="AlphaFoldDB" id="A0A829QMW6"/>
<dbReference type="EMBL" id="JAOH01000002">
    <property type="protein sequence ID" value="EUA64008.1"/>
    <property type="molecule type" value="Genomic_DNA"/>
</dbReference>
<gene>
    <name evidence="1" type="ORF">I542_4173</name>
</gene>
<organism evidence="1 2">
    <name type="scientific">Mycobacteroides abscessus 1948</name>
    <dbReference type="NCBI Taxonomy" id="1299323"/>
    <lineage>
        <taxon>Bacteria</taxon>
        <taxon>Bacillati</taxon>
        <taxon>Actinomycetota</taxon>
        <taxon>Actinomycetes</taxon>
        <taxon>Mycobacteriales</taxon>
        <taxon>Mycobacteriaceae</taxon>
        <taxon>Mycobacteroides</taxon>
        <taxon>Mycobacteroides abscessus</taxon>
    </lineage>
</organism>
<reference evidence="1 2" key="1">
    <citation type="submission" date="2013-12" db="EMBL/GenBank/DDBJ databases">
        <authorList>
            <person name="Zelazny A."/>
            <person name="Olivier K."/>
            <person name="Holland S."/>
            <person name="Lenaerts A."/>
            <person name="Ordway D."/>
            <person name="DeGroote M.A."/>
            <person name="Parker T."/>
            <person name="Sizemore C."/>
            <person name="Tallon L.J."/>
            <person name="Sadzewicz L.K."/>
            <person name="Sengamalay N."/>
            <person name="Fraser C.M."/>
            <person name="Hine E."/>
            <person name="Shefchek K.A."/>
            <person name="Das S.P."/>
            <person name="Tettelin H."/>
        </authorList>
    </citation>
    <scope>NUCLEOTIDE SEQUENCE [LARGE SCALE GENOMIC DNA]</scope>
    <source>
        <strain evidence="1 2">1948</strain>
    </source>
</reference>